<sequence length="621" mass="68500">MGDRGTIWLWRFDQGIVTERRFLRGQPQPGDNWRKVAESIYSYAGDIYQLSVRFRDGRLAARGQVESENVRESILNILGSYEFAGEVRTVIEVTARFKSATTHRHEATQRPPSDAPATDLSNSVERFPAITAFDVPKPGEVFRFSVNLLRSKHQWTIGDSVVIRDLDSDWSDLDLAVEIVSQELTFEAGANVGTIKIIRNADSVAASFEARVSSDTASQSVLIDAVFHYNGRYSGRARRDFELVNVSAPGASTSGVPHRAPDGVIDVDRKADSPELLLAILSASQPNRYIFYCTAPKARKAGGKGASGIVDLGLDGGQKFAQSLLVECPTLPPKCHESALRGIGERIWQSVPSVFKDVYWDLREEIGPNFPIQIVTDEPYVPWEMMRPDEGDNPDEHDHLFMSHPISRWCIDFERGMPNTFGHGIIATCVPEYRSGATLPAAREEEAFLVSSYGAKKFGNTCGEFKSFWTTKLPEDHVTLLHFAGHGYPAMDGQPARIRLSDGDVSTNDIHSGVTLGKRDTTFVILNACDVGSSDVKLGLVDNWASKLTERRFGGLLAPIWKVQDETASMVVRDYVTNLMDGDTVGNAMLIARVAGRRASATPFAYICYGDVMARVAQAVK</sequence>
<proteinExistence type="predicted"/>
<protein>
    <submittedName>
        <fullName evidence="3">CHAT domain-containing protein</fullName>
    </submittedName>
</protein>
<evidence type="ECO:0000313" key="3">
    <source>
        <dbReference type="EMBL" id="MFD1981740.1"/>
    </source>
</evidence>
<dbReference type="Proteomes" id="UP001597405">
    <property type="component" value="Unassembled WGS sequence"/>
</dbReference>
<feature type="domain" description="CHAT" evidence="2">
    <location>
        <begin position="476"/>
        <end position="600"/>
    </location>
</feature>
<evidence type="ECO:0000256" key="1">
    <source>
        <dbReference type="SAM" id="MobiDB-lite"/>
    </source>
</evidence>
<dbReference type="InterPro" id="IPR024983">
    <property type="entry name" value="CHAT_dom"/>
</dbReference>
<comment type="caution">
    <text evidence="3">The sequence shown here is derived from an EMBL/GenBank/DDBJ whole genome shotgun (WGS) entry which is preliminary data.</text>
</comment>
<reference evidence="4" key="1">
    <citation type="journal article" date="2019" name="Int. J. Syst. Evol. Microbiol.">
        <title>The Global Catalogue of Microorganisms (GCM) 10K type strain sequencing project: providing services to taxonomists for standard genome sequencing and annotation.</title>
        <authorList>
            <consortium name="The Broad Institute Genomics Platform"/>
            <consortium name="The Broad Institute Genome Sequencing Center for Infectious Disease"/>
            <person name="Wu L."/>
            <person name="Ma J."/>
        </authorList>
    </citation>
    <scope>NUCLEOTIDE SEQUENCE [LARGE SCALE GENOMIC DNA]</scope>
    <source>
        <strain evidence="4">CGMCC 1.16225</strain>
    </source>
</reference>
<dbReference type="Pfam" id="PF12770">
    <property type="entry name" value="CHAT"/>
    <property type="match status" value="1"/>
</dbReference>
<name>A0ABW4U2Z0_9HYPH</name>
<evidence type="ECO:0000259" key="2">
    <source>
        <dbReference type="Pfam" id="PF12770"/>
    </source>
</evidence>
<dbReference type="EMBL" id="JBHUGZ010000001">
    <property type="protein sequence ID" value="MFD1981740.1"/>
    <property type="molecule type" value="Genomic_DNA"/>
</dbReference>
<organism evidence="3 4">
    <name type="scientific">Mesorhizobium newzealandense</name>
    <dbReference type="NCBI Taxonomy" id="1300302"/>
    <lineage>
        <taxon>Bacteria</taxon>
        <taxon>Pseudomonadati</taxon>
        <taxon>Pseudomonadota</taxon>
        <taxon>Alphaproteobacteria</taxon>
        <taxon>Hyphomicrobiales</taxon>
        <taxon>Phyllobacteriaceae</taxon>
        <taxon>Mesorhizobium</taxon>
    </lineage>
</organism>
<keyword evidence="4" id="KW-1185">Reference proteome</keyword>
<feature type="region of interest" description="Disordered" evidence="1">
    <location>
        <begin position="101"/>
        <end position="120"/>
    </location>
</feature>
<dbReference type="RefSeq" id="WP_378923808.1">
    <property type="nucleotide sequence ID" value="NZ_JBHUGZ010000001.1"/>
</dbReference>
<gene>
    <name evidence="3" type="ORF">ACFSOZ_03350</name>
</gene>
<accession>A0ABW4U2Z0</accession>
<evidence type="ECO:0000313" key="4">
    <source>
        <dbReference type="Proteomes" id="UP001597405"/>
    </source>
</evidence>